<dbReference type="GO" id="GO:0003924">
    <property type="term" value="F:GTPase activity"/>
    <property type="evidence" value="ECO:0007669"/>
    <property type="project" value="InterPro"/>
</dbReference>
<dbReference type="InterPro" id="IPR005225">
    <property type="entry name" value="Small_GTP-bd"/>
</dbReference>
<dbReference type="InterPro" id="IPR006073">
    <property type="entry name" value="GTP-bd"/>
</dbReference>
<keyword evidence="1" id="KW-0547">Nucleotide-binding</keyword>
<dbReference type="InterPro" id="IPR027417">
    <property type="entry name" value="P-loop_NTPase"/>
</dbReference>
<dbReference type="NCBIfam" id="TIGR00231">
    <property type="entry name" value="small_GTP"/>
    <property type="match status" value="1"/>
</dbReference>
<dbReference type="Pfam" id="PF01926">
    <property type="entry name" value="MMR_HSR1"/>
    <property type="match status" value="1"/>
</dbReference>
<dbReference type="EMBL" id="CATQJA010002637">
    <property type="protein sequence ID" value="CAJ0575262.1"/>
    <property type="molecule type" value="Genomic_DNA"/>
</dbReference>
<organism evidence="6 7">
    <name type="scientific">Mesorhabditis spiculigera</name>
    <dbReference type="NCBI Taxonomy" id="96644"/>
    <lineage>
        <taxon>Eukaryota</taxon>
        <taxon>Metazoa</taxon>
        <taxon>Ecdysozoa</taxon>
        <taxon>Nematoda</taxon>
        <taxon>Chromadorea</taxon>
        <taxon>Rhabditida</taxon>
        <taxon>Rhabditina</taxon>
        <taxon>Rhabditomorpha</taxon>
        <taxon>Rhabditoidea</taxon>
        <taxon>Rhabditidae</taxon>
        <taxon>Mesorhabditinae</taxon>
        <taxon>Mesorhabditis</taxon>
    </lineage>
</organism>
<feature type="coiled-coil region" evidence="3">
    <location>
        <begin position="244"/>
        <end position="383"/>
    </location>
</feature>
<keyword evidence="3" id="KW-0175">Coiled coil</keyword>
<reference evidence="6" key="1">
    <citation type="submission" date="2023-06" db="EMBL/GenBank/DDBJ databases">
        <authorList>
            <person name="Delattre M."/>
        </authorList>
    </citation>
    <scope>NUCLEOTIDE SEQUENCE</scope>
    <source>
        <strain evidence="6">AF72</strain>
    </source>
</reference>
<evidence type="ECO:0000256" key="3">
    <source>
        <dbReference type="SAM" id="Coils"/>
    </source>
</evidence>
<dbReference type="GO" id="GO:0005525">
    <property type="term" value="F:GTP binding"/>
    <property type="evidence" value="ECO:0007669"/>
    <property type="project" value="UniProtKB-KW"/>
</dbReference>
<gene>
    <name evidence="6" type="ORF">MSPICULIGERA_LOCUS13576</name>
</gene>
<keyword evidence="7" id="KW-1185">Reference proteome</keyword>
<dbReference type="Proteomes" id="UP001177023">
    <property type="component" value="Unassembled WGS sequence"/>
</dbReference>
<accession>A0AA36CWM8</accession>
<evidence type="ECO:0000313" key="6">
    <source>
        <dbReference type="EMBL" id="CAJ0575262.1"/>
    </source>
</evidence>
<protein>
    <recommendedName>
        <fullName evidence="5">OBG-type G domain-containing protein</fullName>
    </recommendedName>
</protein>
<dbReference type="InterPro" id="IPR045001">
    <property type="entry name" value="DRG"/>
</dbReference>
<evidence type="ECO:0000256" key="4">
    <source>
        <dbReference type="SAM" id="MobiDB-lite"/>
    </source>
</evidence>
<feature type="region of interest" description="Disordered" evidence="4">
    <location>
        <begin position="577"/>
        <end position="597"/>
    </location>
</feature>
<keyword evidence="2" id="KW-0342">GTP-binding</keyword>
<name>A0AA36CWM8_9BILA</name>
<feature type="non-terminal residue" evidence="6">
    <location>
        <position position="1"/>
    </location>
</feature>
<feature type="domain" description="OBG-type G" evidence="5">
    <location>
        <begin position="1"/>
        <end position="145"/>
    </location>
</feature>
<dbReference type="SUPFAM" id="SSF52540">
    <property type="entry name" value="P-loop containing nucleoside triphosphate hydrolases"/>
    <property type="match status" value="1"/>
</dbReference>
<evidence type="ECO:0000259" key="5">
    <source>
        <dbReference type="PROSITE" id="PS51710"/>
    </source>
</evidence>
<sequence>MSLLQKIADIENEGAKIQLLDLPGIIEGAKDGKGRGRQVIAVARTCSLILIVLDVSKPLQHKRLIEYELEGFGIRLNKQPPNLSFKKKDKGGINLTALVPQTELDLETVKQELDVIYKIPHCVPISAHHKWNFDDLLNKIWVYLNLVRIYTKPKGHLPDYSAPIVLNANTKTVDDLCIKIHKSLQKDFKCSAEFTEPTTHYSMGVEDPAFLQLQHEKERLAQRCALLEQYLEENEGTPTPANDSNALAAQIAELQREKEILLVNSQNVLSEINRRHADTEKKLEKRIAVLEEENRYLVNIKNESFQNETRTDREQELQVALDALKEQNEQLCAELERLRSELNEKIDENSSLVKDCGELREQKKEYQEKLEFQMDLNRQLQESQTGGLVLEGAARGNSMFGEFVDERKNLEKDLKRMHHELKSLRIQNAAQAGELDEMRRRANQNVGITSGPAKECRCQDVEQEIETLRNENSFFEQTLLAKVENGLALTSTQEAQRFKADLEFLKSNLTRMRNERDQAKDTCIIEQNRSRNAERECALLKTQKDRLQAIVDDHPHRMATVISGDDTATEQLLAPQKPKPFTTPMADAPGTSRLPRPAAASTTSQAALMGMLQSEKRAGKVKATVVSDADILSRTLKTGEKENQPRIGPAQSVQKPAKTITPFFYSTPKKTASS</sequence>
<dbReference type="PANTHER" id="PTHR43127">
    <property type="entry name" value="DEVELOPMENTALLY-REGULATED GTP-BINDING PROTEIN 2"/>
    <property type="match status" value="1"/>
</dbReference>
<feature type="region of interest" description="Disordered" evidence="4">
    <location>
        <begin position="636"/>
        <end position="674"/>
    </location>
</feature>
<dbReference type="InterPro" id="IPR031167">
    <property type="entry name" value="G_OBG"/>
</dbReference>
<dbReference type="PROSITE" id="PS51710">
    <property type="entry name" value="G_OBG"/>
    <property type="match status" value="1"/>
</dbReference>
<feature type="coiled-coil region" evidence="3">
    <location>
        <begin position="407"/>
        <end position="550"/>
    </location>
</feature>
<dbReference type="InterPro" id="IPR004095">
    <property type="entry name" value="TGS"/>
</dbReference>
<comment type="caution">
    <text evidence="6">The sequence shown here is derived from an EMBL/GenBank/DDBJ whole genome shotgun (WGS) entry which is preliminary data.</text>
</comment>
<dbReference type="Pfam" id="PF02824">
    <property type="entry name" value="TGS"/>
    <property type="match status" value="1"/>
</dbReference>
<evidence type="ECO:0000313" key="7">
    <source>
        <dbReference type="Proteomes" id="UP001177023"/>
    </source>
</evidence>
<dbReference type="PROSITE" id="PS00905">
    <property type="entry name" value="GTP1_OBG"/>
    <property type="match status" value="1"/>
</dbReference>
<evidence type="ECO:0000256" key="2">
    <source>
        <dbReference type="ARBA" id="ARBA00023134"/>
    </source>
</evidence>
<dbReference type="InterPro" id="IPR012675">
    <property type="entry name" value="Beta-grasp_dom_sf"/>
</dbReference>
<dbReference type="Gene3D" id="3.10.20.30">
    <property type="match status" value="1"/>
</dbReference>
<proteinExistence type="predicted"/>
<dbReference type="InterPro" id="IPR006074">
    <property type="entry name" value="GTP1-OBG_CS"/>
</dbReference>
<dbReference type="PRINTS" id="PR00326">
    <property type="entry name" value="GTP1OBG"/>
</dbReference>
<dbReference type="AlphaFoldDB" id="A0AA36CWM8"/>
<dbReference type="Gene3D" id="3.40.50.300">
    <property type="entry name" value="P-loop containing nucleotide triphosphate hydrolases"/>
    <property type="match status" value="1"/>
</dbReference>
<evidence type="ECO:0000256" key="1">
    <source>
        <dbReference type="ARBA" id="ARBA00022741"/>
    </source>
</evidence>